<organism evidence="3 4">
    <name type="scientific">Ferrovibrio terrae</name>
    <dbReference type="NCBI Taxonomy" id="2594003"/>
    <lineage>
        <taxon>Bacteria</taxon>
        <taxon>Pseudomonadati</taxon>
        <taxon>Pseudomonadota</taxon>
        <taxon>Alphaproteobacteria</taxon>
        <taxon>Rhodospirillales</taxon>
        <taxon>Rhodospirillaceae</taxon>
        <taxon>Ferrovibrio</taxon>
    </lineage>
</organism>
<keyword evidence="1" id="KW-0175">Coiled coil</keyword>
<keyword evidence="2" id="KW-0812">Transmembrane</keyword>
<dbReference type="InterPro" id="IPR007251">
    <property type="entry name" value="Iron_permease_Fet4"/>
</dbReference>
<evidence type="ECO:0000256" key="1">
    <source>
        <dbReference type="SAM" id="Coils"/>
    </source>
</evidence>
<reference evidence="3 4" key="1">
    <citation type="submission" date="2019-07" db="EMBL/GenBank/DDBJ databases">
        <title>Genome sequencing for Ferrovibrio sp. K5.</title>
        <authorList>
            <person name="Park S.-J."/>
        </authorList>
    </citation>
    <scope>NUCLEOTIDE SEQUENCE [LARGE SCALE GENOMIC DNA]</scope>
    <source>
        <strain evidence="3 4">K5</strain>
    </source>
</reference>
<dbReference type="OrthoDB" id="119761at2"/>
<protein>
    <submittedName>
        <fullName evidence="3">Low affinity iron permease family protein</fullName>
    </submittedName>
</protein>
<evidence type="ECO:0000256" key="2">
    <source>
        <dbReference type="SAM" id="Phobius"/>
    </source>
</evidence>
<feature type="transmembrane region" description="Helical" evidence="2">
    <location>
        <begin position="63"/>
        <end position="83"/>
    </location>
</feature>
<dbReference type="AlphaFoldDB" id="A0A516GZN4"/>
<dbReference type="Pfam" id="PF04120">
    <property type="entry name" value="Iron_permease"/>
    <property type="match status" value="1"/>
</dbReference>
<feature type="transmembrane region" description="Helical" evidence="2">
    <location>
        <begin position="31"/>
        <end position="51"/>
    </location>
</feature>
<gene>
    <name evidence="3" type="ORF">FNB15_06775</name>
</gene>
<dbReference type="RefSeq" id="WP_144067975.1">
    <property type="nucleotide sequence ID" value="NZ_CP041636.1"/>
</dbReference>
<keyword evidence="2" id="KW-1133">Transmembrane helix</keyword>
<dbReference type="KEGG" id="fer:FNB15_06775"/>
<evidence type="ECO:0000313" key="4">
    <source>
        <dbReference type="Proteomes" id="UP000317496"/>
    </source>
</evidence>
<keyword evidence="4" id="KW-1185">Reference proteome</keyword>
<dbReference type="GO" id="GO:0055085">
    <property type="term" value="P:transmembrane transport"/>
    <property type="evidence" value="ECO:0007669"/>
    <property type="project" value="InterPro"/>
</dbReference>
<name>A0A516GZN4_9PROT</name>
<keyword evidence="2" id="KW-0472">Membrane</keyword>
<evidence type="ECO:0000313" key="3">
    <source>
        <dbReference type="EMBL" id="QDO96994.1"/>
    </source>
</evidence>
<dbReference type="Proteomes" id="UP000317496">
    <property type="component" value="Chromosome"/>
</dbReference>
<dbReference type="EMBL" id="CP041636">
    <property type="protein sequence ID" value="QDO96994.1"/>
    <property type="molecule type" value="Genomic_DNA"/>
</dbReference>
<proteinExistence type="predicted"/>
<feature type="coiled-coil region" evidence="1">
    <location>
        <begin position="98"/>
        <end position="143"/>
    </location>
</feature>
<sequence length="148" mass="16508">MPRSPLQNQPRKSLPAKPGPNLWFTRFAGRAAHIAGTPWVFAAALLSIVAWAATGPLLGFSEVWQLTVNTGTTIITFLMVFLIQNTQNRDAVAMQIKLDELIRATRTAENSLLDLEELTEEELDKFRNTYEKLAEKARATQQKKKAAA</sequence>
<accession>A0A516GZN4</accession>